<dbReference type="Proteomes" id="UP000193067">
    <property type="component" value="Unassembled WGS sequence"/>
</dbReference>
<proteinExistence type="predicted"/>
<feature type="compositionally biased region" description="Polar residues" evidence="1">
    <location>
        <begin position="284"/>
        <end position="301"/>
    </location>
</feature>
<dbReference type="CDD" id="cd00170">
    <property type="entry name" value="SEC14"/>
    <property type="match status" value="1"/>
</dbReference>
<keyword evidence="4" id="KW-1185">Reference proteome</keyword>
<gene>
    <name evidence="3" type="ORF">PYCCODRAFT_1464161</name>
</gene>
<sequence>MSIYEQLRAQQELLVGLYEQNIEGAVRLQKTLAEDILPGLVDELGLDEDDTTRAREWLNDQESIFRIYKRHKFTVPFALEHARDTLLWRLASIPTTTYRHSASLIRCLPLTCRDPFERPILIIRVAEILRAPGDVREVLVHHMEQLRLNLKALNEGTNPGDTDGEFVPILQYVALFDIANISVQDTNMDLITWFIFELIPRFPGMLAAVCVLNYSWAHSGVWGLVKRVLPKSALSRIFFPSRDELLQYIPRSALPQEYGGTLSTLSELEDPLENVIAPPCELPQPSSSEDSTPHQASSSGLQPIPRIGSIPPTSHLNPYFGYPVSGRNTLTPRLRHGRQRKRDLLRTLASLWWSRWKHRVYALLCIALALVIVTSRRRPRIFGWKQPCAGRAKINIAGLRIVSTAAETNWVWVWSGRGASMPSADVEVVALLAKTV</sequence>
<dbReference type="OrthoDB" id="75724at2759"/>
<dbReference type="AlphaFoldDB" id="A0A1Y2J0V6"/>
<dbReference type="PROSITE" id="PS50191">
    <property type="entry name" value="CRAL_TRIO"/>
    <property type="match status" value="1"/>
</dbReference>
<feature type="region of interest" description="Disordered" evidence="1">
    <location>
        <begin position="279"/>
        <end position="304"/>
    </location>
</feature>
<protein>
    <submittedName>
        <fullName evidence="3">CRAL/TRIO domain-containing protein</fullName>
    </submittedName>
</protein>
<dbReference type="Pfam" id="PF00650">
    <property type="entry name" value="CRAL_TRIO"/>
    <property type="match status" value="1"/>
</dbReference>
<evidence type="ECO:0000313" key="3">
    <source>
        <dbReference type="EMBL" id="OSD07045.1"/>
    </source>
</evidence>
<dbReference type="EMBL" id="KZ084089">
    <property type="protein sequence ID" value="OSD07045.1"/>
    <property type="molecule type" value="Genomic_DNA"/>
</dbReference>
<dbReference type="InterPro" id="IPR036865">
    <property type="entry name" value="CRAL-TRIO_dom_sf"/>
</dbReference>
<feature type="domain" description="CRAL-TRIO" evidence="2">
    <location>
        <begin position="113"/>
        <end position="266"/>
    </location>
</feature>
<dbReference type="Gene3D" id="3.40.525.10">
    <property type="entry name" value="CRAL-TRIO lipid binding domain"/>
    <property type="match status" value="1"/>
</dbReference>
<dbReference type="InterPro" id="IPR052432">
    <property type="entry name" value="PITP/CRAL-TRIO"/>
</dbReference>
<evidence type="ECO:0000256" key="1">
    <source>
        <dbReference type="SAM" id="MobiDB-lite"/>
    </source>
</evidence>
<dbReference type="PANTHER" id="PTHR46590:SF4">
    <property type="entry name" value="CRAL-TRIO DOMAIN-CONTAINING PROTEIN"/>
    <property type="match status" value="1"/>
</dbReference>
<accession>A0A1Y2J0V6</accession>
<dbReference type="SUPFAM" id="SSF52087">
    <property type="entry name" value="CRAL/TRIO domain"/>
    <property type="match status" value="1"/>
</dbReference>
<evidence type="ECO:0000259" key="2">
    <source>
        <dbReference type="PROSITE" id="PS50191"/>
    </source>
</evidence>
<dbReference type="InterPro" id="IPR001251">
    <property type="entry name" value="CRAL-TRIO_dom"/>
</dbReference>
<reference evidence="3 4" key="1">
    <citation type="journal article" date="2015" name="Biotechnol. Biofuels">
        <title>Enhanced degradation of softwood versus hardwood by the white-rot fungus Pycnoporus coccineus.</title>
        <authorList>
            <person name="Couturier M."/>
            <person name="Navarro D."/>
            <person name="Chevret D."/>
            <person name="Henrissat B."/>
            <person name="Piumi F."/>
            <person name="Ruiz-Duenas F.J."/>
            <person name="Martinez A.T."/>
            <person name="Grigoriev I.V."/>
            <person name="Riley R."/>
            <person name="Lipzen A."/>
            <person name="Berrin J.G."/>
            <person name="Master E.R."/>
            <person name="Rosso M.N."/>
        </authorList>
    </citation>
    <scope>NUCLEOTIDE SEQUENCE [LARGE SCALE GENOMIC DNA]</scope>
    <source>
        <strain evidence="3 4">BRFM310</strain>
    </source>
</reference>
<evidence type="ECO:0000313" key="4">
    <source>
        <dbReference type="Proteomes" id="UP000193067"/>
    </source>
</evidence>
<organism evidence="3 4">
    <name type="scientific">Trametes coccinea (strain BRFM310)</name>
    <name type="common">Pycnoporus coccineus</name>
    <dbReference type="NCBI Taxonomy" id="1353009"/>
    <lineage>
        <taxon>Eukaryota</taxon>
        <taxon>Fungi</taxon>
        <taxon>Dikarya</taxon>
        <taxon>Basidiomycota</taxon>
        <taxon>Agaricomycotina</taxon>
        <taxon>Agaricomycetes</taxon>
        <taxon>Polyporales</taxon>
        <taxon>Polyporaceae</taxon>
        <taxon>Trametes</taxon>
    </lineage>
</organism>
<dbReference type="PANTHER" id="PTHR46590">
    <property type="entry name" value="PHOSPHATIDYLINOSITOL TRANSFER PROTEIN CSR1-RELATED"/>
    <property type="match status" value="1"/>
</dbReference>
<name>A0A1Y2J0V6_TRAC3</name>